<gene>
    <name evidence="3" type="ORF">CNQ84_19900</name>
</gene>
<dbReference type="Proteomes" id="UP000242313">
    <property type="component" value="Unassembled WGS sequence"/>
</dbReference>
<accession>A0A2A3MCI8</accession>
<name>A0A2A3MCI8_9PSED</name>
<keyword evidence="4" id="KW-1185">Reference proteome</keyword>
<dbReference type="InterPro" id="IPR013762">
    <property type="entry name" value="Integrase-like_cat_sf"/>
</dbReference>
<comment type="caution">
    <text evidence="3">The sequence shown here is derived from an EMBL/GenBank/DDBJ whole genome shotgun (WGS) entry which is preliminary data.</text>
</comment>
<dbReference type="EMBL" id="NTMR01000045">
    <property type="protein sequence ID" value="PBK02437.1"/>
    <property type="molecule type" value="Genomic_DNA"/>
</dbReference>
<evidence type="ECO:0000256" key="1">
    <source>
        <dbReference type="ARBA" id="ARBA00023172"/>
    </source>
</evidence>
<organism evidence="3 4">
    <name type="scientific">Pseudomonas abyssi</name>
    <dbReference type="NCBI Taxonomy" id="170540"/>
    <lineage>
        <taxon>Bacteria</taxon>
        <taxon>Pseudomonadati</taxon>
        <taxon>Pseudomonadota</taxon>
        <taxon>Gammaproteobacteria</taxon>
        <taxon>Pseudomonadales</taxon>
        <taxon>Pseudomonadaceae</taxon>
        <taxon>Pseudomonas</taxon>
    </lineage>
</organism>
<protein>
    <recommendedName>
        <fullName evidence="5">Integrase</fullName>
    </recommendedName>
</protein>
<feature type="region of interest" description="Disordered" evidence="2">
    <location>
        <begin position="368"/>
        <end position="392"/>
    </location>
</feature>
<dbReference type="AlphaFoldDB" id="A0A2A3MCI8"/>
<evidence type="ECO:0000313" key="4">
    <source>
        <dbReference type="Proteomes" id="UP000242313"/>
    </source>
</evidence>
<dbReference type="SUPFAM" id="SSF56349">
    <property type="entry name" value="DNA breaking-rejoining enzymes"/>
    <property type="match status" value="1"/>
</dbReference>
<keyword evidence="1" id="KW-0233">DNA recombination</keyword>
<dbReference type="GO" id="GO:0006310">
    <property type="term" value="P:DNA recombination"/>
    <property type="evidence" value="ECO:0007669"/>
    <property type="project" value="UniProtKB-KW"/>
</dbReference>
<reference evidence="3 4" key="1">
    <citation type="submission" date="2017-09" db="EMBL/GenBank/DDBJ databases">
        <title>Pseudomonas abyssi sp. nov. isolated from Abyssopelagic Water.</title>
        <authorList>
            <person name="Wei Y."/>
        </authorList>
    </citation>
    <scope>NUCLEOTIDE SEQUENCE [LARGE SCALE GENOMIC DNA]</scope>
    <source>
        <strain evidence="3 4">MT5</strain>
    </source>
</reference>
<evidence type="ECO:0000313" key="3">
    <source>
        <dbReference type="EMBL" id="PBK02437.1"/>
    </source>
</evidence>
<proteinExistence type="predicted"/>
<dbReference type="Gene3D" id="1.10.443.10">
    <property type="entry name" value="Intergrase catalytic core"/>
    <property type="match status" value="1"/>
</dbReference>
<dbReference type="InterPro" id="IPR011010">
    <property type="entry name" value="DNA_brk_join_enz"/>
</dbReference>
<dbReference type="GO" id="GO:0003677">
    <property type="term" value="F:DNA binding"/>
    <property type="evidence" value="ECO:0007669"/>
    <property type="project" value="InterPro"/>
</dbReference>
<evidence type="ECO:0008006" key="5">
    <source>
        <dbReference type="Google" id="ProtNLM"/>
    </source>
</evidence>
<sequence>MNDHARGLRQLTIITRIRSVIAFYSWADTVGVDITYENSEIAFRDWTEHLVHRVQIKKDILQMTAYRTAKAIDLLIARIKNVQKGPIHRSRLSAASVNKRVLGTKADKQNLEELFEFGKLLKLLSDNLDYESIIKPLPLIIKIDDEIMLEEWSGFPKPIGPRPEESTTQGKYRYRYRSKRIEYDPTLNTRQPLVNLRIEVELLIFVSQTGLNFSQAYRLKRGKFRFKTASDDYEVYRTYKGRKQGEAEFRIFKGYRSIFQRYLEWLEKICPSEEDRLFPFSSKHQIPSIHTPPSFHAIKHRCNLLGIKYIPPITLRNARVNWLLRISRDPELSAEMSQHTTEVLIQIYEKPHHQSAASEISYFHRSMEELSEPPSPGGCAASSGRFQQNQQEHNDAPKADCINSAGCFFCEHHRDIDSFDYVWSLLTYRSLKVREIERDRSPKIAHHEHPTKLVIDRVTQRLKVFEASSDKRSIWVKEAEARMREERYHPMFGGLIELMELNFG</sequence>
<evidence type="ECO:0000256" key="2">
    <source>
        <dbReference type="SAM" id="MobiDB-lite"/>
    </source>
</evidence>
<dbReference type="GO" id="GO:0015074">
    <property type="term" value="P:DNA integration"/>
    <property type="evidence" value="ECO:0007669"/>
    <property type="project" value="InterPro"/>
</dbReference>